<dbReference type="EMBL" id="JAFNEN010000428">
    <property type="protein sequence ID" value="KAG8183185.1"/>
    <property type="molecule type" value="Genomic_DNA"/>
</dbReference>
<keyword evidence="2" id="KW-1185">Reference proteome</keyword>
<proteinExistence type="predicted"/>
<organism evidence="1 2">
    <name type="scientific">Oedothorax gibbosus</name>
    <dbReference type="NCBI Taxonomy" id="931172"/>
    <lineage>
        <taxon>Eukaryota</taxon>
        <taxon>Metazoa</taxon>
        <taxon>Ecdysozoa</taxon>
        <taxon>Arthropoda</taxon>
        <taxon>Chelicerata</taxon>
        <taxon>Arachnida</taxon>
        <taxon>Araneae</taxon>
        <taxon>Araneomorphae</taxon>
        <taxon>Entelegynae</taxon>
        <taxon>Araneoidea</taxon>
        <taxon>Linyphiidae</taxon>
        <taxon>Erigoninae</taxon>
        <taxon>Oedothorax</taxon>
    </lineage>
</organism>
<comment type="caution">
    <text evidence="1">The sequence shown here is derived from an EMBL/GenBank/DDBJ whole genome shotgun (WGS) entry which is preliminary data.</text>
</comment>
<dbReference type="AlphaFoldDB" id="A0AAV6UHX4"/>
<evidence type="ECO:0000313" key="1">
    <source>
        <dbReference type="EMBL" id="KAG8183185.1"/>
    </source>
</evidence>
<dbReference type="Proteomes" id="UP000827092">
    <property type="component" value="Unassembled WGS sequence"/>
</dbReference>
<name>A0AAV6UHX4_9ARAC</name>
<gene>
    <name evidence="1" type="ORF">JTE90_016973</name>
</gene>
<reference evidence="1 2" key="1">
    <citation type="journal article" date="2022" name="Nat. Ecol. Evol.">
        <title>A masculinizing supergene underlies an exaggerated male reproductive morph in a spider.</title>
        <authorList>
            <person name="Hendrickx F."/>
            <person name="De Corte Z."/>
            <person name="Sonet G."/>
            <person name="Van Belleghem S.M."/>
            <person name="Kostlbacher S."/>
            <person name="Vangestel C."/>
        </authorList>
    </citation>
    <scope>NUCLEOTIDE SEQUENCE [LARGE SCALE GENOMIC DNA]</scope>
    <source>
        <strain evidence="1">W744_W776</strain>
    </source>
</reference>
<sequence length="72" mass="8350">MHRFIEQQYQKKLFHINQNSMKLEKKASPIIPPDPIRRFFMYFSPVAVLPLNSGSQETVAGTTKDTRNPRSS</sequence>
<protein>
    <submittedName>
        <fullName evidence="1">Uncharacterized protein</fullName>
    </submittedName>
</protein>
<accession>A0AAV6UHX4</accession>
<evidence type="ECO:0000313" key="2">
    <source>
        <dbReference type="Proteomes" id="UP000827092"/>
    </source>
</evidence>